<dbReference type="Proteomes" id="UP000325558">
    <property type="component" value="Unassembled WGS sequence"/>
</dbReference>
<proteinExistence type="predicted"/>
<sequence>MFGPSLFVVAGALIRLLLMDAFNFFFFSLLSLRRSFGCTKIGIFLVANSRRNSHYSYYLMILWEYGTVTSRPLVCTSPLFYDGGERGEEKLRCSSMHPNPQKQEMDQKNPS</sequence>
<keyword evidence="2" id="KW-1133">Transmembrane helix</keyword>
<dbReference type="EMBL" id="ML737117">
    <property type="protein sequence ID" value="KAE8345984.1"/>
    <property type="molecule type" value="Genomic_DNA"/>
</dbReference>
<protein>
    <submittedName>
        <fullName evidence="3">Uncharacterized protein</fullName>
    </submittedName>
</protein>
<organism evidence="3">
    <name type="scientific">Aspergillus arachidicola</name>
    <dbReference type="NCBI Taxonomy" id="656916"/>
    <lineage>
        <taxon>Eukaryota</taxon>
        <taxon>Fungi</taxon>
        <taxon>Dikarya</taxon>
        <taxon>Ascomycota</taxon>
        <taxon>Pezizomycotina</taxon>
        <taxon>Eurotiomycetes</taxon>
        <taxon>Eurotiomycetidae</taxon>
        <taxon>Eurotiales</taxon>
        <taxon>Aspergillaceae</taxon>
        <taxon>Aspergillus</taxon>
        <taxon>Aspergillus subgen. Circumdati</taxon>
    </lineage>
</organism>
<accession>A0A5N6YKE0</accession>
<evidence type="ECO:0000313" key="3">
    <source>
        <dbReference type="EMBL" id="KAE8345984.1"/>
    </source>
</evidence>
<keyword evidence="2" id="KW-0812">Transmembrane</keyword>
<evidence type="ECO:0000256" key="1">
    <source>
        <dbReference type="SAM" id="MobiDB-lite"/>
    </source>
</evidence>
<feature type="transmembrane region" description="Helical" evidence="2">
    <location>
        <begin position="6"/>
        <end position="30"/>
    </location>
</feature>
<name>A0A5N6YKE0_9EURO</name>
<evidence type="ECO:0000256" key="2">
    <source>
        <dbReference type="SAM" id="Phobius"/>
    </source>
</evidence>
<gene>
    <name evidence="3" type="ORF">BDV24DRAFT_124083</name>
</gene>
<dbReference type="AlphaFoldDB" id="A0A5N6YKE0"/>
<keyword evidence="2" id="KW-0472">Membrane</keyword>
<reference evidence="3" key="1">
    <citation type="submission" date="2019-04" db="EMBL/GenBank/DDBJ databases">
        <title>Friends and foes A comparative genomics study of 23 Aspergillus species from section Flavi.</title>
        <authorList>
            <consortium name="DOE Joint Genome Institute"/>
            <person name="Kjaerbolling I."/>
            <person name="Vesth T."/>
            <person name="Frisvad J.C."/>
            <person name="Nybo J.L."/>
            <person name="Theobald S."/>
            <person name="Kildgaard S."/>
            <person name="Isbrandt T."/>
            <person name="Kuo A."/>
            <person name="Sato A."/>
            <person name="Lyhne E.K."/>
            <person name="Kogle M.E."/>
            <person name="Wiebenga A."/>
            <person name="Kun R.S."/>
            <person name="Lubbers R.J."/>
            <person name="Makela M.R."/>
            <person name="Barry K."/>
            <person name="Chovatia M."/>
            <person name="Clum A."/>
            <person name="Daum C."/>
            <person name="Haridas S."/>
            <person name="He G."/>
            <person name="LaButti K."/>
            <person name="Lipzen A."/>
            <person name="Mondo S."/>
            <person name="Riley R."/>
            <person name="Salamov A."/>
            <person name="Simmons B.A."/>
            <person name="Magnuson J.K."/>
            <person name="Henrissat B."/>
            <person name="Mortensen U.H."/>
            <person name="Larsen T.O."/>
            <person name="Devries R.P."/>
            <person name="Grigoriev I.V."/>
            <person name="Machida M."/>
            <person name="Baker S.E."/>
            <person name="Andersen M.R."/>
        </authorList>
    </citation>
    <scope>NUCLEOTIDE SEQUENCE</scope>
    <source>
        <strain evidence="3">CBS 117612</strain>
    </source>
</reference>
<feature type="region of interest" description="Disordered" evidence="1">
    <location>
        <begin position="91"/>
        <end position="111"/>
    </location>
</feature>
<dbReference type="OrthoDB" id="10537466at2759"/>